<evidence type="ECO:0000313" key="1">
    <source>
        <dbReference type="EMBL" id="RDJ26626.1"/>
    </source>
</evidence>
<comment type="caution">
    <text evidence="1">The sequence shown here is derived from an EMBL/GenBank/DDBJ whole genome shotgun (WGS) entry which is preliminary data.</text>
</comment>
<dbReference type="AlphaFoldDB" id="A0A370L8N8"/>
<organism evidence="1 2">
    <name type="scientific">Bosea caraganae</name>
    <dbReference type="NCBI Taxonomy" id="2763117"/>
    <lineage>
        <taxon>Bacteria</taxon>
        <taxon>Pseudomonadati</taxon>
        <taxon>Pseudomonadota</taxon>
        <taxon>Alphaproteobacteria</taxon>
        <taxon>Hyphomicrobiales</taxon>
        <taxon>Boseaceae</taxon>
        <taxon>Bosea</taxon>
    </lineage>
</organism>
<evidence type="ECO:0000313" key="2">
    <source>
        <dbReference type="Proteomes" id="UP000255207"/>
    </source>
</evidence>
<protein>
    <submittedName>
        <fullName evidence="1">DUF3800 domain-containing protein</fullName>
    </submittedName>
</protein>
<dbReference type="EMBL" id="QQTP01000003">
    <property type="protein sequence ID" value="RDJ26626.1"/>
    <property type="molecule type" value="Genomic_DNA"/>
</dbReference>
<proteinExistence type="predicted"/>
<dbReference type="Pfam" id="PF12686">
    <property type="entry name" value="DUF3800"/>
    <property type="match status" value="1"/>
</dbReference>
<reference evidence="2" key="1">
    <citation type="submission" date="2018-07" db="EMBL/GenBank/DDBJ databases">
        <authorList>
            <person name="Safronova V.I."/>
            <person name="Chirak E.R."/>
            <person name="Sazanova A.L."/>
        </authorList>
    </citation>
    <scope>NUCLEOTIDE SEQUENCE [LARGE SCALE GENOMIC DNA]</scope>
    <source>
        <strain evidence="2">RCAM04685</strain>
    </source>
</reference>
<gene>
    <name evidence="1" type="ORF">DWE98_07120</name>
</gene>
<keyword evidence="2" id="KW-1185">Reference proteome</keyword>
<name>A0A370L8N8_9HYPH</name>
<sequence length="264" mass="30352">MQHSFVAYIDESGDDGFKRFRQPGDRGGSSKWLIISACVFRKTHSLEAVGWRDGISNRMPERKSRILHFAELNHNQKLVVVQDIASRPLRAISIIAAKEPIPDSVYTEKNQLYFYMTRYLSERISWLCRDMRPIVPEGNGKVAITFSRRGGMSYSDFKSYMQKLKASEDQDVRIHWPVIDIDSIDAQDHKANASLQIADAIASSFAAGFEPDRYGNCESRYAQILKPITFHRNKNYFSYGVKIVPKHEEIALNEQQLQMIGLWK</sequence>
<accession>A0A370L8N8</accession>
<dbReference type="Proteomes" id="UP000255207">
    <property type="component" value="Unassembled WGS sequence"/>
</dbReference>
<dbReference type="InterPro" id="IPR024524">
    <property type="entry name" value="DUF3800"/>
</dbReference>